<dbReference type="Gramene" id="Kaladp0059s0305.1.v1.1">
    <property type="protein sequence ID" value="Kaladp0059s0305.1.v1.1"/>
    <property type="gene ID" value="Kaladp0059s0305.v1.1"/>
</dbReference>
<evidence type="ECO:0000313" key="2">
    <source>
        <dbReference type="EnsemblPlants" id="Kaladp0059s0305.1.v1.1"/>
    </source>
</evidence>
<dbReference type="AlphaFoldDB" id="A0A7N0UBM8"/>
<keyword evidence="3" id="KW-1185">Reference proteome</keyword>
<reference evidence="2" key="1">
    <citation type="submission" date="2021-01" db="UniProtKB">
        <authorList>
            <consortium name="EnsemblPlants"/>
        </authorList>
    </citation>
    <scope>IDENTIFICATION</scope>
</reference>
<feature type="compositionally biased region" description="Basic residues" evidence="1">
    <location>
        <begin position="44"/>
        <end position="58"/>
    </location>
</feature>
<dbReference type="OMA" id="TSNCKSE"/>
<evidence type="ECO:0000313" key="3">
    <source>
        <dbReference type="Proteomes" id="UP000594263"/>
    </source>
</evidence>
<dbReference type="EnsemblPlants" id="Kaladp0059s0305.1.v1.1">
    <property type="protein sequence ID" value="Kaladp0059s0305.1.v1.1"/>
    <property type="gene ID" value="Kaladp0059s0305.v1.1"/>
</dbReference>
<accession>A0A7N0UBM8</accession>
<feature type="region of interest" description="Disordered" evidence="1">
    <location>
        <begin position="1"/>
        <end position="69"/>
    </location>
</feature>
<proteinExistence type="predicted"/>
<feature type="compositionally biased region" description="Basic and acidic residues" evidence="1">
    <location>
        <begin position="16"/>
        <end position="43"/>
    </location>
</feature>
<evidence type="ECO:0000256" key="1">
    <source>
        <dbReference type="SAM" id="MobiDB-lite"/>
    </source>
</evidence>
<sequence length="245" mass="27893">MSNNELEDGNTAVCELQRDQERERRRLRDRQRRESMTAEEREKHLARRRRNYQLRRQRAGNAHSGSDGDQALLVQCDPRLLIATSDFAAGQSSGSNKEFGLGLSDLDARGTGNVGEKLSIFNRKLRLSEIRHLARSLDCAQRKLIAAYLFSKINSTSKCGRCRKLRVTQVKRLARELDSSMNDVTSQLKTRRLRNGGENPKSQEILETCSDLANTTEQDHSNYDTESPMPMEVDGYTVRQYSVAN</sequence>
<dbReference type="Proteomes" id="UP000594263">
    <property type="component" value="Unplaced"/>
</dbReference>
<protein>
    <submittedName>
        <fullName evidence="2">Uncharacterized protein</fullName>
    </submittedName>
</protein>
<organism evidence="2 3">
    <name type="scientific">Kalanchoe fedtschenkoi</name>
    <name type="common">Lavender scallops</name>
    <name type="synonym">South American air plant</name>
    <dbReference type="NCBI Taxonomy" id="63787"/>
    <lineage>
        <taxon>Eukaryota</taxon>
        <taxon>Viridiplantae</taxon>
        <taxon>Streptophyta</taxon>
        <taxon>Embryophyta</taxon>
        <taxon>Tracheophyta</taxon>
        <taxon>Spermatophyta</taxon>
        <taxon>Magnoliopsida</taxon>
        <taxon>eudicotyledons</taxon>
        <taxon>Gunneridae</taxon>
        <taxon>Pentapetalae</taxon>
        <taxon>Saxifragales</taxon>
        <taxon>Crassulaceae</taxon>
        <taxon>Kalanchoe</taxon>
    </lineage>
</organism>
<name>A0A7N0UBM8_KALFE</name>